<evidence type="ECO:0000313" key="1">
    <source>
        <dbReference type="EMBL" id="CAH3131683.1"/>
    </source>
</evidence>
<sequence>MKSRITCLPLCEEHSGLEAVNRNISMFTDGRIGPIRFQLTQPLAECTKSTQYYTNRKGAEVITASFNCIAPRQSKELFDLMFRTAPKSYKCQLVCIASKKKTLPGLDSMTSEGSLAFDTLEAAVHTVGSLGMSTEWINSTVKRLRSAKVYLKTDYKLHVTEESPWADNLQAYALSSDEKDFHATCTHQHNTICERREDTIDCTSMMYYSNLQEKEILDHDNIGFAQLFQATKNCHDVTNAAQLKEAIDSYGGSTKQNKCVARISCGSRISEKGYSHGVNAASDRYKGFEAFYAPDTAKGALKRQATWWRNPPSAKDVRERNCEETASALFSCPTEGCT</sequence>
<comment type="caution">
    <text evidence="1">The sequence shown here is derived from an EMBL/GenBank/DDBJ whole genome shotgun (WGS) entry which is preliminary data.</text>
</comment>
<protein>
    <submittedName>
        <fullName evidence="1">Uncharacterized protein</fullName>
    </submittedName>
</protein>
<dbReference type="EMBL" id="CALNXJ010000026">
    <property type="protein sequence ID" value="CAH3131683.1"/>
    <property type="molecule type" value="Genomic_DNA"/>
</dbReference>
<proteinExistence type="predicted"/>
<name>A0AAU9WZI2_9CNID</name>
<keyword evidence="2" id="KW-1185">Reference proteome</keyword>
<organism evidence="1 2">
    <name type="scientific">Pocillopora meandrina</name>
    <dbReference type="NCBI Taxonomy" id="46732"/>
    <lineage>
        <taxon>Eukaryota</taxon>
        <taxon>Metazoa</taxon>
        <taxon>Cnidaria</taxon>
        <taxon>Anthozoa</taxon>
        <taxon>Hexacorallia</taxon>
        <taxon>Scleractinia</taxon>
        <taxon>Astrocoeniina</taxon>
        <taxon>Pocilloporidae</taxon>
        <taxon>Pocillopora</taxon>
    </lineage>
</organism>
<reference evidence="1 2" key="1">
    <citation type="submission" date="2022-05" db="EMBL/GenBank/DDBJ databases">
        <authorList>
            <consortium name="Genoscope - CEA"/>
            <person name="William W."/>
        </authorList>
    </citation>
    <scope>NUCLEOTIDE SEQUENCE [LARGE SCALE GENOMIC DNA]</scope>
</reference>
<dbReference type="Proteomes" id="UP001159428">
    <property type="component" value="Unassembled WGS sequence"/>
</dbReference>
<evidence type="ECO:0000313" key="2">
    <source>
        <dbReference type="Proteomes" id="UP001159428"/>
    </source>
</evidence>
<gene>
    <name evidence="1" type="ORF">PMEA_00014782</name>
</gene>
<dbReference type="AlphaFoldDB" id="A0AAU9WZI2"/>
<accession>A0AAU9WZI2</accession>